<dbReference type="InterPro" id="IPR050706">
    <property type="entry name" value="Cyclic-di-GMP_PDE-like"/>
</dbReference>
<dbReference type="PANTHER" id="PTHR33121:SF76">
    <property type="entry name" value="SIGNALING PROTEIN"/>
    <property type="match status" value="1"/>
</dbReference>
<dbReference type="OrthoDB" id="3278016at2"/>
<dbReference type="EMBL" id="CP036402">
    <property type="protein sequence ID" value="QBI21142.1"/>
    <property type="molecule type" value="Genomic_DNA"/>
</dbReference>
<protein>
    <submittedName>
        <fullName evidence="3">EAL domain-containing protein</fullName>
    </submittedName>
</protein>
<dbReference type="CDD" id="cd01948">
    <property type="entry name" value="EAL"/>
    <property type="match status" value="1"/>
</dbReference>
<sequence>MSPYLVIALVAAALPLGALLGLLLRTPARDPRAMDGTAPMSPAEGRAALRAHASDPPPRAALLIATIRPTSAVPDDVDGEFAPDIASFARRLTARFSPELTFRLGQQEFAVLIEPAGTTEAQETAQLILRVAGQSRMSGLVQVGFALATKGRDLWGDAAAAAEEARQRGSGAVVGHDEIRETAVTVTREDLERVGTLLTDRRMAISYQPLVSLDRQRLIGFEALSRPSSRYGFDGPAQAFAAAARLGQAADLDALCREAVLDDGPGFEMPAGTLLFLNISPSALHHPSLQGLTPIRAVERAGLSPERVVFELTSPSTVDPQVVAEGAAALARKGFKISIDDLGAPNAGVEWLGVVHADFLKIDASLLAKAGDEERFRALVRAICVVAEHTGATVIGEGIESREMLSLARSLPGQESRPLQLHGGQGYHLGEPKPQPVDPRRTHPVAAEA</sequence>
<dbReference type="InterPro" id="IPR001633">
    <property type="entry name" value="EAL_dom"/>
</dbReference>
<dbReference type="Proteomes" id="UP000291469">
    <property type="component" value="Chromosome"/>
</dbReference>
<dbReference type="PROSITE" id="PS50883">
    <property type="entry name" value="EAL"/>
    <property type="match status" value="1"/>
</dbReference>
<proteinExistence type="predicted"/>
<dbReference type="KEGG" id="erz:ER308_17240"/>
<dbReference type="AlphaFoldDB" id="A0A411YJ80"/>
<dbReference type="Gene3D" id="3.30.70.270">
    <property type="match status" value="1"/>
</dbReference>
<gene>
    <name evidence="3" type="ORF">ER308_17240</name>
</gene>
<dbReference type="Pfam" id="PF00563">
    <property type="entry name" value="EAL"/>
    <property type="match status" value="1"/>
</dbReference>
<evidence type="ECO:0000259" key="2">
    <source>
        <dbReference type="PROSITE" id="PS50883"/>
    </source>
</evidence>
<dbReference type="PANTHER" id="PTHR33121">
    <property type="entry name" value="CYCLIC DI-GMP PHOSPHODIESTERASE PDEF"/>
    <property type="match status" value="1"/>
</dbReference>
<evidence type="ECO:0000313" key="3">
    <source>
        <dbReference type="EMBL" id="QBI21142.1"/>
    </source>
</evidence>
<feature type="domain" description="EAL" evidence="2">
    <location>
        <begin position="187"/>
        <end position="446"/>
    </location>
</feature>
<dbReference type="SMART" id="SM00052">
    <property type="entry name" value="EAL"/>
    <property type="match status" value="1"/>
</dbReference>
<evidence type="ECO:0000256" key="1">
    <source>
        <dbReference type="SAM" id="MobiDB-lite"/>
    </source>
</evidence>
<organism evidence="3 4">
    <name type="scientific">Egibacter rhizosphaerae</name>
    <dbReference type="NCBI Taxonomy" id="1670831"/>
    <lineage>
        <taxon>Bacteria</taxon>
        <taxon>Bacillati</taxon>
        <taxon>Actinomycetota</taxon>
        <taxon>Nitriliruptoria</taxon>
        <taxon>Egibacterales</taxon>
        <taxon>Egibacteraceae</taxon>
        <taxon>Egibacter</taxon>
    </lineage>
</organism>
<evidence type="ECO:0000313" key="4">
    <source>
        <dbReference type="Proteomes" id="UP000291469"/>
    </source>
</evidence>
<reference evidence="3 4" key="1">
    <citation type="submission" date="2019-01" db="EMBL/GenBank/DDBJ databases">
        <title>Egibacter rhizosphaerae EGI 80759T.</title>
        <authorList>
            <person name="Chen D.-D."/>
            <person name="Tian Y."/>
            <person name="Jiao J.-Y."/>
            <person name="Zhang X.-T."/>
            <person name="Zhang Y.-G."/>
            <person name="Zhang Y."/>
            <person name="Xiao M."/>
            <person name="Shu W.-S."/>
            <person name="Li W.-J."/>
        </authorList>
    </citation>
    <scope>NUCLEOTIDE SEQUENCE [LARGE SCALE GENOMIC DNA]</scope>
    <source>
        <strain evidence="3 4">EGI 80759</strain>
    </source>
</reference>
<dbReference type="RefSeq" id="WP_131156135.1">
    <property type="nucleotide sequence ID" value="NZ_CP036402.1"/>
</dbReference>
<dbReference type="InterPro" id="IPR043128">
    <property type="entry name" value="Rev_trsase/Diguanyl_cyclase"/>
</dbReference>
<name>A0A411YJ80_9ACTN</name>
<dbReference type="SUPFAM" id="SSF141868">
    <property type="entry name" value="EAL domain-like"/>
    <property type="match status" value="1"/>
</dbReference>
<dbReference type="GO" id="GO:0071111">
    <property type="term" value="F:cyclic-guanylate-specific phosphodiesterase activity"/>
    <property type="evidence" value="ECO:0007669"/>
    <property type="project" value="InterPro"/>
</dbReference>
<keyword evidence="4" id="KW-1185">Reference proteome</keyword>
<dbReference type="InterPro" id="IPR035919">
    <property type="entry name" value="EAL_sf"/>
</dbReference>
<dbReference type="Gene3D" id="3.20.20.450">
    <property type="entry name" value="EAL domain"/>
    <property type="match status" value="1"/>
</dbReference>
<feature type="region of interest" description="Disordered" evidence="1">
    <location>
        <begin position="415"/>
        <end position="449"/>
    </location>
</feature>
<accession>A0A411YJ80</accession>